<dbReference type="InParanoid" id="A0A409W2H0"/>
<dbReference type="OrthoDB" id="1862401at2759"/>
<keyword evidence="1" id="KW-0808">Transferase</keyword>
<dbReference type="Pfam" id="PF22664">
    <property type="entry name" value="TRI-like_N"/>
    <property type="match status" value="1"/>
</dbReference>
<accession>A0A409W2H0</accession>
<dbReference type="InterPro" id="IPR054710">
    <property type="entry name" value="Tri101-like_N"/>
</dbReference>
<dbReference type="GO" id="GO:0016740">
    <property type="term" value="F:transferase activity"/>
    <property type="evidence" value="ECO:0007669"/>
    <property type="project" value="UniProtKB-KW"/>
</dbReference>
<feature type="domain" description="Trichothecene 3-O-acetyltransferase-like N-terminal" evidence="2">
    <location>
        <begin position="2"/>
        <end position="137"/>
    </location>
</feature>
<evidence type="ECO:0000259" key="2">
    <source>
        <dbReference type="Pfam" id="PF22664"/>
    </source>
</evidence>
<dbReference type="Gene3D" id="3.30.559.10">
    <property type="entry name" value="Chloramphenicol acetyltransferase-like domain"/>
    <property type="match status" value="1"/>
</dbReference>
<dbReference type="Proteomes" id="UP000283269">
    <property type="component" value="Unassembled WGS sequence"/>
</dbReference>
<organism evidence="3 4">
    <name type="scientific">Psilocybe cyanescens</name>
    <dbReference type="NCBI Taxonomy" id="93625"/>
    <lineage>
        <taxon>Eukaryota</taxon>
        <taxon>Fungi</taxon>
        <taxon>Dikarya</taxon>
        <taxon>Basidiomycota</taxon>
        <taxon>Agaricomycotina</taxon>
        <taxon>Agaricomycetes</taxon>
        <taxon>Agaricomycetidae</taxon>
        <taxon>Agaricales</taxon>
        <taxon>Agaricineae</taxon>
        <taxon>Strophariaceae</taxon>
        <taxon>Psilocybe</taxon>
    </lineage>
</organism>
<proteinExistence type="predicted"/>
<dbReference type="AlphaFoldDB" id="A0A409W2H0"/>
<gene>
    <name evidence="3" type="ORF">CVT25_011436</name>
</gene>
<sequence length="144" mass="15561">MFTNGLEGLSAHFHWVAGPVIYTGADPASSPSNTGVCALVLLNPIPEDVEDLQNDRSVTIDAPSSAHFPFTMTPESLACPRTTPHRSLSFTPNSQSPVLGRQATFVHGGMLLTFVVHHNVMDITSQAVAIKPFDKACKMEERTE</sequence>
<dbReference type="STRING" id="93625.A0A409W2H0"/>
<keyword evidence="4" id="KW-1185">Reference proteome</keyword>
<comment type="caution">
    <text evidence="3">The sequence shown here is derived from an EMBL/GenBank/DDBJ whole genome shotgun (WGS) entry which is preliminary data.</text>
</comment>
<name>A0A409W2H0_PSICY</name>
<protein>
    <recommendedName>
        <fullName evidence="2">Trichothecene 3-O-acetyltransferase-like N-terminal domain-containing protein</fullName>
    </recommendedName>
</protein>
<dbReference type="InterPro" id="IPR023213">
    <property type="entry name" value="CAT-like_dom_sf"/>
</dbReference>
<evidence type="ECO:0000313" key="3">
    <source>
        <dbReference type="EMBL" id="PPQ72710.1"/>
    </source>
</evidence>
<evidence type="ECO:0000256" key="1">
    <source>
        <dbReference type="ARBA" id="ARBA00022679"/>
    </source>
</evidence>
<dbReference type="EMBL" id="NHYD01003803">
    <property type="protein sequence ID" value="PPQ72710.1"/>
    <property type="molecule type" value="Genomic_DNA"/>
</dbReference>
<reference evidence="3 4" key="1">
    <citation type="journal article" date="2018" name="Evol. Lett.">
        <title>Horizontal gene cluster transfer increased hallucinogenic mushroom diversity.</title>
        <authorList>
            <person name="Reynolds H.T."/>
            <person name="Vijayakumar V."/>
            <person name="Gluck-Thaler E."/>
            <person name="Korotkin H.B."/>
            <person name="Matheny P.B."/>
            <person name="Slot J.C."/>
        </authorList>
    </citation>
    <scope>NUCLEOTIDE SEQUENCE [LARGE SCALE GENOMIC DNA]</scope>
    <source>
        <strain evidence="3 4">2631</strain>
    </source>
</reference>
<evidence type="ECO:0000313" key="4">
    <source>
        <dbReference type="Proteomes" id="UP000283269"/>
    </source>
</evidence>